<dbReference type="eggNOG" id="COG0666">
    <property type="taxonomic scope" value="Bacteria"/>
</dbReference>
<evidence type="ECO:0000256" key="1">
    <source>
        <dbReference type="ARBA" id="ARBA00022737"/>
    </source>
</evidence>
<dbReference type="InterPro" id="IPR050889">
    <property type="entry name" value="Dendritic_Spine_Reg/Scaffold"/>
</dbReference>
<sequence>MDITAFLNSLILYQYPTNHYPLFNDNLNQQNIEAIANFAASDAIQSRGGLVILHSEPMIYNIAEIAKYLNDLARILEKNSQLPNQVFGIELMNQNHTMALSYIRGKGWRLMDINQYPTKFFNLKDTARLAHKIASGFKEKPNSPYTAFNVRVITTGNYPKLPQLKNALGLFKKQHHLTKAMAQRTEAVNLLYIAAKYGHLETIEELIKYKTNLNVSDVYGLTPIHLAADYGYEHIVDLLAQYIDVNLTDYHYWSAVDFAVDKGHAKVIAVLAKHGADFQSRDIKRCTLLHTAAAQNHLEVISELIKNGVDPNAVDLFGETAVHYAAINNHPETIIEFAKYKVNLDTPNDTYLTPMFYAAQKGYPKVIAALIACGVSPRTTGRFKQTLAHCAAQYGHQQVIADIASKGVNLNARDALNWTAAHHAARNNHPQVIRELAKHNADLNATDALGLTPAYYALINNHAESLAALVKNGVKLNKIGKYNWTFAHHAVINNRPNMLKELTKYGVDLEAPDISGWTPAFYTAQYNYPDCIPELIKQGVSLDKKDNFGWTPAHYAAQNGFHEVLAKLAKYGVALNTPNTQSLSPLYYAVQKGAIDAVIELIKANVNCFKPAIISINDCKALFINHNQTITARMNYFIHINQDRQQQKIAITPRNIAYIMGQESIIPILNKTKKIQALYQSMNLFQNYGKQLSPVTNPQERKKALLLINKLKQQTDYFIYALFKTHDKNVMNTAQKTFQSTLNQCFMEMRVHKTAWRPFLTPINSAAKDIDLLPLAPPPPRTEAGFFRPKTQPRELARNQKNLGLTTQLVL</sequence>
<dbReference type="SUPFAM" id="SSF48403">
    <property type="entry name" value="Ankyrin repeat"/>
    <property type="match status" value="1"/>
</dbReference>
<dbReference type="PROSITE" id="PS50088">
    <property type="entry name" value="ANK_REPEAT"/>
    <property type="match status" value="5"/>
</dbReference>
<feature type="repeat" description="ANK" evidence="3">
    <location>
        <begin position="416"/>
        <end position="448"/>
    </location>
</feature>
<dbReference type="Gene3D" id="1.25.40.20">
    <property type="entry name" value="Ankyrin repeat-containing domain"/>
    <property type="match status" value="3"/>
</dbReference>
<dbReference type="PANTHER" id="PTHR24166">
    <property type="entry name" value="ROLLING PEBBLES, ISOFORM B"/>
    <property type="match status" value="1"/>
</dbReference>
<dbReference type="Proteomes" id="UP000002770">
    <property type="component" value="Unassembled WGS sequence"/>
</dbReference>
<dbReference type="EMBL" id="JH413813">
    <property type="protein sequence ID" value="EHL31492.1"/>
    <property type="molecule type" value="Genomic_DNA"/>
</dbReference>
<feature type="repeat" description="ANK" evidence="3">
    <location>
        <begin position="284"/>
        <end position="316"/>
    </location>
</feature>
<organism evidence="4 5">
    <name type="scientific">Legionella drancourtii LLAP12</name>
    <dbReference type="NCBI Taxonomy" id="658187"/>
    <lineage>
        <taxon>Bacteria</taxon>
        <taxon>Pseudomonadati</taxon>
        <taxon>Pseudomonadota</taxon>
        <taxon>Gammaproteobacteria</taxon>
        <taxon>Legionellales</taxon>
        <taxon>Legionellaceae</taxon>
        <taxon>Legionella</taxon>
    </lineage>
</organism>
<feature type="repeat" description="ANK" evidence="3">
    <location>
        <begin position="219"/>
        <end position="241"/>
    </location>
</feature>
<keyword evidence="2 3" id="KW-0040">ANK repeat</keyword>
<feature type="repeat" description="ANK" evidence="3">
    <location>
        <begin position="186"/>
        <end position="218"/>
    </location>
</feature>
<keyword evidence="1" id="KW-0677">Repeat</keyword>
<evidence type="ECO:0000256" key="3">
    <source>
        <dbReference type="PROSITE-ProRule" id="PRU00023"/>
    </source>
</evidence>
<reference evidence="4 5" key="1">
    <citation type="journal article" date="2011" name="BMC Genomics">
        <title>Insight into cross-talk between intra-amoebal pathogens.</title>
        <authorList>
            <person name="Gimenez G."/>
            <person name="Bertelli C."/>
            <person name="Moliner C."/>
            <person name="Robert C."/>
            <person name="Raoult D."/>
            <person name="Fournier P.E."/>
            <person name="Greub G."/>
        </authorList>
    </citation>
    <scope>NUCLEOTIDE SEQUENCE [LARGE SCALE GENOMIC DNA]</scope>
    <source>
        <strain evidence="4 5">LLAP12</strain>
    </source>
</reference>
<dbReference type="PROSITE" id="PS50297">
    <property type="entry name" value="ANK_REP_REGION"/>
    <property type="match status" value="3"/>
</dbReference>
<evidence type="ECO:0000313" key="4">
    <source>
        <dbReference type="EMBL" id="EHL31492.1"/>
    </source>
</evidence>
<dbReference type="PANTHER" id="PTHR24166:SF48">
    <property type="entry name" value="PROTEIN VAPYRIN"/>
    <property type="match status" value="1"/>
</dbReference>
<proteinExistence type="predicted"/>
<name>G9EMF6_9GAMM</name>
<dbReference type="InterPro" id="IPR036770">
    <property type="entry name" value="Ankyrin_rpt-contain_sf"/>
</dbReference>
<keyword evidence="5" id="KW-1185">Reference proteome</keyword>
<feature type="repeat" description="ANK" evidence="3">
    <location>
        <begin position="548"/>
        <end position="580"/>
    </location>
</feature>
<dbReference type="SMART" id="SM00248">
    <property type="entry name" value="ANK"/>
    <property type="match status" value="13"/>
</dbReference>
<protein>
    <submittedName>
        <fullName evidence="4">Ankyrin repeat-containing protein</fullName>
    </submittedName>
</protein>
<accession>G9EMF6</accession>
<evidence type="ECO:0000313" key="5">
    <source>
        <dbReference type="Proteomes" id="UP000002770"/>
    </source>
</evidence>
<dbReference type="InterPro" id="IPR002110">
    <property type="entry name" value="Ankyrin_rpt"/>
</dbReference>
<dbReference type="InParanoid" id="G9EMF6"/>
<evidence type="ECO:0000256" key="2">
    <source>
        <dbReference type="ARBA" id="ARBA00023043"/>
    </source>
</evidence>
<gene>
    <name evidence="4" type="ORF">LDG_6422</name>
</gene>
<dbReference type="STRING" id="658187.LDG_6422"/>
<dbReference type="Pfam" id="PF12796">
    <property type="entry name" value="Ank_2"/>
    <property type="match status" value="4"/>
</dbReference>
<dbReference type="HOGENOM" id="CLU_411491_0_0_6"/>
<dbReference type="AlphaFoldDB" id="G9EMF6"/>